<dbReference type="PROSITE" id="PS51808">
    <property type="entry name" value="CHCH"/>
    <property type="match status" value="1"/>
</dbReference>
<dbReference type="EMBL" id="JAHFZB010000008">
    <property type="protein sequence ID" value="KAK6486600.1"/>
    <property type="molecule type" value="Genomic_DNA"/>
</dbReference>
<dbReference type="SUPFAM" id="SSF47072">
    <property type="entry name" value="Cysteine alpha-hairpin motif"/>
    <property type="match status" value="1"/>
</dbReference>
<comment type="caution">
    <text evidence="2">The sequence shown here is derived from an EMBL/GenBank/DDBJ whole genome shotgun (WGS) entry which is preliminary data.</text>
</comment>
<gene>
    <name evidence="2" type="ORF">HHUSO_G10210</name>
</gene>
<organism evidence="2 3">
    <name type="scientific">Huso huso</name>
    <name type="common">Beluga</name>
    <name type="synonym">Acipenser huso</name>
    <dbReference type="NCBI Taxonomy" id="61971"/>
    <lineage>
        <taxon>Eukaryota</taxon>
        <taxon>Metazoa</taxon>
        <taxon>Chordata</taxon>
        <taxon>Craniata</taxon>
        <taxon>Vertebrata</taxon>
        <taxon>Euteleostomi</taxon>
        <taxon>Actinopterygii</taxon>
        <taxon>Chondrostei</taxon>
        <taxon>Acipenseriformes</taxon>
        <taxon>Acipenseridae</taxon>
        <taxon>Huso</taxon>
    </lineage>
</organism>
<proteinExistence type="predicted"/>
<dbReference type="InterPro" id="IPR039870">
    <property type="entry name" value="Coa4-like"/>
</dbReference>
<reference evidence="2 3" key="1">
    <citation type="submission" date="2021-05" db="EMBL/GenBank/DDBJ databases">
        <authorList>
            <person name="Zahm M."/>
            <person name="Klopp C."/>
            <person name="Cabau C."/>
            <person name="Kuhl H."/>
            <person name="Suciu R."/>
            <person name="Ciorpac M."/>
            <person name="Holostenco D."/>
            <person name="Gessner J."/>
            <person name="Wuertz S."/>
            <person name="Hohne C."/>
            <person name="Stock M."/>
            <person name="Gislard M."/>
            <person name="Lluch J."/>
            <person name="Milhes M."/>
            <person name="Lampietro C."/>
            <person name="Lopez Roques C."/>
            <person name="Donnadieu C."/>
            <person name="Du K."/>
            <person name="Schartl M."/>
            <person name="Guiguen Y."/>
        </authorList>
    </citation>
    <scope>NUCLEOTIDE SEQUENCE [LARGE SCALE GENOMIC DNA]</scope>
    <source>
        <strain evidence="2">Hh-F2</strain>
        <tissue evidence="2">Blood</tissue>
    </source>
</reference>
<keyword evidence="3" id="KW-1185">Reference proteome</keyword>
<dbReference type="Proteomes" id="UP001369086">
    <property type="component" value="Unassembled WGS sequence"/>
</dbReference>
<protein>
    <submittedName>
        <fullName evidence="2">Cytochrome c oxidase assembly factor 4-like protein</fullName>
    </submittedName>
</protein>
<accession>A0ABR0ZP55</accession>
<evidence type="ECO:0000256" key="1">
    <source>
        <dbReference type="SAM" id="MobiDB-lite"/>
    </source>
</evidence>
<dbReference type="PANTHER" id="PTHR13639:SF2">
    <property type="entry name" value="CYTOCHROME C OXIDASE ASSEMBLY FACTOR 4 HOMOLOG, MITOCHONDRIAL"/>
    <property type="match status" value="1"/>
</dbReference>
<feature type="region of interest" description="Disordered" evidence="1">
    <location>
        <begin position="1"/>
        <end position="22"/>
    </location>
</feature>
<evidence type="ECO:0000313" key="3">
    <source>
        <dbReference type="Proteomes" id="UP001369086"/>
    </source>
</evidence>
<sequence>MTSPTPQPHNRRRPSEDEEDPVDHMIVKTGCAQLHYAVQDCMAENQDWRKCQLQVQTFKNCMVAYQKTKREELTKHRQKLPQTQS</sequence>
<dbReference type="InterPro" id="IPR009069">
    <property type="entry name" value="Cys_alpha_HP_mot_SF"/>
</dbReference>
<evidence type="ECO:0000313" key="2">
    <source>
        <dbReference type="EMBL" id="KAK6486600.1"/>
    </source>
</evidence>
<name>A0ABR0ZP55_HUSHU</name>
<dbReference type="PANTHER" id="PTHR13639">
    <property type="entry name" value="CYTOCHROME C OXIDASE ASSEMBLY FACTOR 4 HOMOLOG, MITOCHONDRIAL"/>
    <property type="match status" value="1"/>
</dbReference>